<evidence type="ECO:0008006" key="4">
    <source>
        <dbReference type="Google" id="ProtNLM"/>
    </source>
</evidence>
<accession>A0A7C9KYV2</accession>
<comment type="caution">
    <text evidence="2">The sequence shown here is derived from an EMBL/GenBank/DDBJ whole genome shotgun (WGS) entry which is preliminary data.</text>
</comment>
<keyword evidence="3" id="KW-1185">Reference proteome</keyword>
<dbReference type="RefSeq" id="WP_152579218.1">
    <property type="nucleotide sequence ID" value="NZ_JAATJI010000001.1"/>
</dbReference>
<dbReference type="AlphaFoldDB" id="A0A7C9KYV2"/>
<dbReference type="OrthoDB" id="225076at204457"/>
<protein>
    <recommendedName>
        <fullName evidence="4">HdeA/HdeB family protein</fullName>
    </recommendedName>
</protein>
<dbReference type="EMBL" id="WIOL01000013">
    <property type="protein sequence ID" value="MQT18746.1"/>
    <property type="molecule type" value="Genomic_DNA"/>
</dbReference>
<feature type="chain" id="PRO_5028925906" description="HdeA/HdeB family protein" evidence="1">
    <location>
        <begin position="20"/>
        <end position="108"/>
    </location>
</feature>
<evidence type="ECO:0000313" key="3">
    <source>
        <dbReference type="Proteomes" id="UP000481327"/>
    </source>
</evidence>
<reference evidence="2 3" key="1">
    <citation type="submission" date="2019-09" db="EMBL/GenBank/DDBJ databases">
        <title>Polymorphobacter sp. isolated from a lake in China.</title>
        <authorList>
            <person name="Liu Z."/>
        </authorList>
    </citation>
    <scope>NUCLEOTIDE SEQUENCE [LARGE SCALE GENOMIC DNA]</scope>
    <source>
        <strain evidence="2 3">D40P</strain>
    </source>
</reference>
<gene>
    <name evidence="2" type="ORF">F3168_15975</name>
</gene>
<sequence>MLKALGAAIILSLAMPVAAQSVYGGGGAECSAWTANLRKRWPHLVDTDWLMGYLSGVNRGRGPGARLMVEADVASATGFVSQFCAANPQRPIFEAADALIAQLEGAPR</sequence>
<organism evidence="2 3">
    <name type="scientific">Sandarakinorhabdus fusca</name>
    <dbReference type="NCBI Taxonomy" id="1439888"/>
    <lineage>
        <taxon>Bacteria</taxon>
        <taxon>Pseudomonadati</taxon>
        <taxon>Pseudomonadota</taxon>
        <taxon>Alphaproteobacteria</taxon>
        <taxon>Sphingomonadales</taxon>
        <taxon>Sphingosinicellaceae</taxon>
        <taxon>Sandarakinorhabdus</taxon>
    </lineage>
</organism>
<evidence type="ECO:0000313" key="2">
    <source>
        <dbReference type="EMBL" id="MQT18746.1"/>
    </source>
</evidence>
<name>A0A7C9KYV2_9SPHN</name>
<evidence type="ECO:0000256" key="1">
    <source>
        <dbReference type="SAM" id="SignalP"/>
    </source>
</evidence>
<dbReference type="Proteomes" id="UP000481327">
    <property type="component" value="Unassembled WGS sequence"/>
</dbReference>
<keyword evidence="1" id="KW-0732">Signal</keyword>
<proteinExistence type="predicted"/>
<feature type="signal peptide" evidence="1">
    <location>
        <begin position="1"/>
        <end position="19"/>
    </location>
</feature>